<evidence type="ECO:0000256" key="4">
    <source>
        <dbReference type="ARBA" id="ARBA00021247"/>
    </source>
</evidence>
<feature type="domain" description="Protein N-terminal glutamine amidohydrolase alpha beta roll" evidence="9">
    <location>
        <begin position="13"/>
        <end position="181"/>
    </location>
</feature>
<keyword evidence="11" id="KW-1185">Reference proteome</keyword>
<gene>
    <name evidence="10" type="ORF">CYLTODRAFT_398990</name>
</gene>
<dbReference type="Pfam" id="PF09764">
    <property type="entry name" value="Nt_Gln_amidase"/>
    <property type="match status" value="1"/>
</dbReference>
<sequence length="188" mass="21296">MSIPPALPETAIYTSCYCEENIYFLAKSFIDHETYVVFVSNENKTVAIWNQKRARSPDIPVVWDYHVILVLKTANSSWIYDFDAVNASPILLEEYMGRSFLPDVLPAFRCLFRVVPSRLFFETFSSDRSHMICPDGTYSVTPPTYPAIQSVAHSGSNLMDAFVSMDSDKPYGEVMSLEAFTTWGESRG</sequence>
<dbReference type="GO" id="GO:0005829">
    <property type="term" value="C:cytosol"/>
    <property type="evidence" value="ECO:0007669"/>
    <property type="project" value="TreeGrafter"/>
</dbReference>
<dbReference type="Gene3D" id="3.10.620.10">
    <property type="entry name" value="Protein N-terminal glutamine amidohydrolase, alpha beta roll"/>
    <property type="match status" value="1"/>
</dbReference>
<comment type="function">
    <text evidence="8">Mediates the side-chain deamidation of N-terminal glutamine residues to glutamate, an important step in N-end rule pathway of protein degradation. Conversion of the resulting N-terminal glutamine to glutamate renders the protein susceptible to arginylation, polyubiquitination and degradation as specified by the N-end rule. Does not act on substrates with internal or C-terminal glutamine and does not act on non-glutamine residues in any position.</text>
</comment>
<organism evidence="10 11">
    <name type="scientific">Cylindrobasidium torrendii FP15055 ss-10</name>
    <dbReference type="NCBI Taxonomy" id="1314674"/>
    <lineage>
        <taxon>Eukaryota</taxon>
        <taxon>Fungi</taxon>
        <taxon>Dikarya</taxon>
        <taxon>Basidiomycota</taxon>
        <taxon>Agaricomycotina</taxon>
        <taxon>Agaricomycetes</taxon>
        <taxon>Agaricomycetidae</taxon>
        <taxon>Agaricales</taxon>
        <taxon>Marasmiineae</taxon>
        <taxon>Physalacriaceae</taxon>
        <taxon>Cylindrobasidium</taxon>
    </lineage>
</organism>
<comment type="subunit">
    <text evidence="2 8">Monomer.</text>
</comment>
<dbReference type="Proteomes" id="UP000054007">
    <property type="component" value="Unassembled WGS sequence"/>
</dbReference>
<evidence type="ECO:0000256" key="1">
    <source>
        <dbReference type="ARBA" id="ARBA00008985"/>
    </source>
</evidence>
<dbReference type="InterPro" id="IPR023128">
    <property type="entry name" value="Prot_N_Gln_amidohydro_ab_roll"/>
</dbReference>
<dbReference type="EC" id="3.5.1.122" evidence="3 8"/>
<dbReference type="InterPro" id="IPR039733">
    <property type="entry name" value="NTAQ1"/>
</dbReference>
<evidence type="ECO:0000256" key="2">
    <source>
        <dbReference type="ARBA" id="ARBA00011245"/>
    </source>
</evidence>
<dbReference type="PANTHER" id="PTHR13035:SF0">
    <property type="entry name" value="PROTEIN N-TERMINAL GLUTAMINE AMIDOHYDROLASE"/>
    <property type="match status" value="1"/>
</dbReference>
<dbReference type="EMBL" id="KN880559">
    <property type="protein sequence ID" value="KIY66302.1"/>
    <property type="molecule type" value="Genomic_DNA"/>
</dbReference>
<dbReference type="GO" id="GO:0005634">
    <property type="term" value="C:nucleus"/>
    <property type="evidence" value="ECO:0007669"/>
    <property type="project" value="TreeGrafter"/>
</dbReference>
<dbReference type="PANTHER" id="PTHR13035">
    <property type="entry name" value="PROTEIN N-TERMINAL GLUTAMINE AMIDOHYDROLASE"/>
    <property type="match status" value="1"/>
</dbReference>
<evidence type="ECO:0000256" key="5">
    <source>
        <dbReference type="ARBA" id="ARBA00022801"/>
    </source>
</evidence>
<dbReference type="OrthoDB" id="191192at2759"/>
<evidence type="ECO:0000256" key="8">
    <source>
        <dbReference type="RuleBase" id="RU367082"/>
    </source>
</evidence>
<comment type="similarity">
    <text evidence="1 8">Belongs to the NTAQ1 family.</text>
</comment>
<name>A0A0D7B751_9AGAR</name>
<accession>A0A0D7B751</accession>
<proteinExistence type="inferred from homology"/>
<dbReference type="GO" id="GO:0008418">
    <property type="term" value="F:protein-N-terminal asparagine amidohydrolase activity"/>
    <property type="evidence" value="ECO:0007669"/>
    <property type="project" value="UniProtKB-UniRule"/>
</dbReference>
<evidence type="ECO:0000313" key="10">
    <source>
        <dbReference type="EMBL" id="KIY66302.1"/>
    </source>
</evidence>
<comment type="catalytic activity">
    <reaction evidence="7 8">
        <text>N-terminal L-glutaminyl-[protein] + H2O = N-terminal L-glutamyl-[protein] + NH4(+)</text>
        <dbReference type="Rhea" id="RHEA:50680"/>
        <dbReference type="Rhea" id="RHEA-COMP:12668"/>
        <dbReference type="Rhea" id="RHEA-COMP:12777"/>
        <dbReference type="ChEBI" id="CHEBI:15377"/>
        <dbReference type="ChEBI" id="CHEBI:28938"/>
        <dbReference type="ChEBI" id="CHEBI:64721"/>
        <dbReference type="ChEBI" id="CHEBI:64722"/>
        <dbReference type="EC" id="3.5.1.122"/>
    </reaction>
</comment>
<evidence type="ECO:0000259" key="9">
    <source>
        <dbReference type="Pfam" id="PF09764"/>
    </source>
</evidence>
<evidence type="ECO:0000313" key="11">
    <source>
        <dbReference type="Proteomes" id="UP000054007"/>
    </source>
</evidence>
<evidence type="ECO:0000256" key="3">
    <source>
        <dbReference type="ARBA" id="ARBA00012718"/>
    </source>
</evidence>
<keyword evidence="5 8" id="KW-0378">Hydrolase</keyword>
<evidence type="ECO:0000256" key="6">
    <source>
        <dbReference type="ARBA" id="ARBA00029677"/>
    </source>
</evidence>
<reference evidence="10 11" key="1">
    <citation type="journal article" date="2015" name="Fungal Genet. Biol.">
        <title>Evolution of novel wood decay mechanisms in Agaricales revealed by the genome sequences of Fistulina hepatica and Cylindrobasidium torrendii.</title>
        <authorList>
            <person name="Floudas D."/>
            <person name="Held B.W."/>
            <person name="Riley R."/>
            <person name="Nagy L.G."/>
            <person name="Koehler G."/>
            <person name="Ransdell A.S."/>
            <person name="Younus H."/>
            <person name="Chow J."/>
            <person name="Chiniquy J."/>
            <person name="Lipzen A."/>
            <person name="Tritt A."/>
            <person name="Sun H."/>
            <person name="Haridas S."/>
            <person name="LaButti K."/>
            <person name="Ohm R.A."/>
            <person name="Kues U."/>
            <person name="Blanchette R.A."/>
            <person name="Grigoriev I.V."/>
            <person name="Minto R.E."/>
            <person name="Hibbett D.S."/>
        </authorList>
    </citation>
    <scope>NUCLEOTIDE SEQUENCE [LARGE SCALE GENOMIC DNA]</scope>
    <source>
        <strain evidence="10 11">FP15055 ss-10</strain>
    </source>
</reference>
<dbReference type="GO" id="GO:0070773">
    <property type="term" value="F:protein-N-terminal glutamine amidohydrolase activity"/>
    <property type="evidence" value="ECO:0007669"/>
    <property type="project" value="UniProtKB-UniRule"/>
</dbReference>
<dbReference type="InterPro" id="IPR037132">
    <property type="entry name" value="N_Gln_amidohydro_ab_roll_sf"/>
</dbReference>
<evidence type="ECO:0000256" key="7">
    <source>
        <dbReference type="ARBA" id="ARBA00048768"/>
    </source>
</evidence>
<protein>
    <recommendedName>
        <fullName evidence="4 8">Protein N-terminal glutamine amidohydrolase</fullName>
        <ecNumber evidence="3 8">3.5.1.122</ecNumber>
    </recommendedName>
    <alternativeName>
        <fullName evidence="6 8">Protein NH2-terminal glutamine deamidase</fullName>
    </alternativeName>
</protein>
<dbReference type="AlphaFoldDB" id="A0A0D7B751"/>